<dbReference type="RefSeq" id="WP_160624704.1">
    <property type="nucleotide sequence ID" value="NZ_WUUQ01000001.1"/>
</dbReference>
<dbReference type="InterPro" id="IPR024078">
    <property type="entry name" value="LmbE-like_dom_sf"/>
</dbReference>
<dbReference type="Proteomes" id="UP000434036">
    <property type="component" value="Unassembled WGS sequence"/>
</dbReference>
<evidence type="ECO:0000313" key="3">
    <source>
        <dbReference type="Proteomes" id="UP000434036"/>
    </source>
</evidence>
<dbReference type="Gene3D" id="3.40.50.10320">
    <property type="entry name" value="LmbE-like"/>
    <property type="match status" value="1"/>
</dbReference>
<evidence type="ECO:0000256" key="1">
    <source>
        <dbReference type="SAM" id="SignalP"/>
    </source>
</evidence>
<reference evidence="2 3" key="1">
    <citation type="submission" date="2019-12" db="EMBL/GenBank/DDBJ databases">
        <authorList>
            <person name="Yang R."/>
        </authorList>
    </citation>
    <scope>NUCLEOTIDE SEQUENCE [LARGE SCALE GENOMIC DNA]</scope>
    <source>
        <strain evidence="2 3">DONG20-135</strain>
    </source>
</reference>
<reference evidence="2 3" key="2">
    <citation type="submission" date="2020-01" db="EMBL/GenBank/DDBJ databases">
        <title>Clostridiaceae sp. nov. isolated from the gut of human by culturomics.</title>
        <authorList>
            <person name="Chang Y."/>
        </authorList>
    </citation>
    <scope>NUCLEOTIDE SEQUENCE [LARGE SCALE GENOMIC DNA]</scope>
    <source>
        <strain evidence="2 3">DONG20-135</strain>
    </source>
</reference>
<dbReference type="PANTHER" id="PTHR12993">
    <property type="entry name" value="N-ACETYLGLUCOSAMINYL-PHOSPHATIDYLINOSITOL DE-N-ACETYLASE-RELATED"/>
    <property type="match status" value="1"/>
</dbReference>
<protein>
    <submittedName>
        <fullName evidence="2">PIG-L family deacetylase</fullName>
    </submittedName>
</protein>
<dbReference type="EMBL" id="WUUQ01000001">
    <property type="protein sequence ID" value="MXQ73002.1"/>
    <property type="molecule type" value="Genomic_DNA"/>
</dbReference>
<feature type="signal peptide" evidence="1">
    <location>
        <begin position="1"/>
        <end position="27"/>
    </location>
</feature>
<proteinExistence type="predicted"/>
<dbReference type="PANTHER" id="PTHR12993:SF11">
    <property type="entry name" value="N-ACETYLGLUCOSAMINYL-PHOSPHATIDYLINOSITOL DE-N-ACETYLASE"/>
    <property type="match status" value="1"/>
</dbReference>
<dbReference type="GO" id="GO:0016811">
    <property type="term" value="F:hydrolase activity, acting on carbon-nitrogen (but not peptide) bonds, in linear amides"/>
    <property type="evidence" value="ECO:0007669"/>
    <property type="project" value="TreeGrafter"/>
</dbReference>
<keyword evidence="3" id="KW-1185">Reference proteome</keyword>
<dbReference type="AlphaFoldDB" id="A0A6N8U4I7"/>
<name>A0A6N8U4I7_9FIRM</name>
<dbReference type="Pfam" id="PF02585">
    <property type="entry name" value="PIG-L"/>
    <property type="match status" value="1"/>
</dbReference>
<accession>A0A6N8U4I7</accession>
<sequence length="254" mass="29910">MKKLAVYALTALLLVTGIVIQAPNVQAKTKVAASIHKKDLDKLSLTGIDRVMFVAHPDDETIWAGNHIRTHKYLIICITNGNNKKRMKEFKAVMKKTGNPYIMLKYPDKTNGKRDNWNTSRDAVKQDIKTVLDYKQWAMIVTHNPKGEYGHIHHKMTSQMVTEECLHKKLENRLMYFGKYYKKKNIGKIKDSKHLSKKQLKQKNDLFKPYQSQMKVKDHLYHMFPYENWISYKKWHQNKKTSVSNLLEFFCYMA</sequence>
<gene>
    <name evidence="2" type="ORF">GSF08_03510</name>
</gene>
<keyword evidence="1" id="KW-0732">Signal</keyword>
<organism evidence="2 3">
    <name type="scientific">Copranaerobaculum intestinale</name>
    <dbReference type="NCBI Taxonomy" id="2692629"/>
    <lineage>
        <taxon>Bacteria</taxon>
        <taxon>Bacillati</taxon>
        <taxon>Bacillota</taxon>
        <taxon>Erysipelotrichia</taxon>
        <taxon>Erysipelotrichales</taxon>
        <taxon>Erysipelotrichaceae</taxon>
        <taxon>Copranaerobaculum</taxon>
    </lineage>
</organism>
<feature type="chain" id="PRO_5026694694" evidence="1">
    <location>
        <begin position="28"/>
        <end position="254"/>
    </location>
</feature>
<dbReference type="InterPro" id="IPR003737">
    <property type="entry name" value="GlcNAc_PI_deacetylase-related"/>
</dbReference>
<evidence type="ECO:0000313" key="2">
    <source>
        <dbReference type="EMBL" id="MXQ73002.1"/>
    </source>
</evidence>
<comment type="caution">
    <text evidence="2">The sequence shown here is derived from an EMBL/GenBank/DDBJ whole genome shotgun (WGS) entry which is preliminary data.</text>
</comment>
<dbReference type="SUPFAM" id="SSF102588">
    <property type="entry name" value="LmbE-like"/>
    <property type="match status" value="1"/>
</dbReference>